<accession>A0A0M9ET26</accession>
<name>A0A0M9ET26_FUSLA</name>
<reference evidence="3 4" key="1">
    <citation type="submission" date="2015-04" db="EMBL/GenBank/DDBJ databases">
        <title>The draft genome sequence of Fusarium langsethiae, a T-2/HT-2 mycotoxin producer.</title>
        <authorList>
            <person name="Lysoe E."/>
            <person name="Divon H.H."/>
            <person name="Terzi V."/>
            <person name="Orru L."/>
            <person name="Lamontanara A."/>
            <person name="Kolseth A.-K."/>
            <person name="Frandsen R.J."/>
            <person name="Nielsen K."/>
            <person name="Thrane U."/>
        </authorList>
    </citation>
    <scope>NUCLEOTIDE SEQUENCE [LARGE SCALE GENOMIC DNA]</scope>
    <source>
        <strain evidence="3 4">Fl201059</strain>
    </source>
</reference>
<keyword evidence="1" id="KW-0175">Coiled coil</keyword>
<feature type="compositionally biased region" description="Low complexity" evidence="2">
    <location>
        <begin position="56"/>
        <end position="69"/>
    </location>
</feature>
<feature type="coiled-coil region" evidence="1">
    <location>
        <begin position="96"/>
        <end position="123"/>
    </location>
</feature>
<protein>
    <submittedName>
        <fullName evidence="3">Uncharacterized protein</fullName>
    </submittedName>
</protein>
<evidence type="ECO:0000313" key="4">
    <source>
        <dbReference type="Proteomes" id="UP000037904"/>
    </source>
</evidence>
<evidence type="ECO:0000256" key="2">
    <source>
        <dbReference type="SAM" id="MobiDB-lite"/>
    </source>
</evidence>
<gene>
    <name evidence="3" type="ORF">FLAG1_08224</name>
</gene>
<keyword evidence="4" id="KW-1185">Reference proteome</keyword>
<evidence type="ECO:0000313" key="3">
    <source>
        <dbReference type="EMBL" id="KPA38926.1"/>
    </source>
</evidence>
<comment type="caution">
    <text evidence="3">The sequence shown here is derived from an EMBL/GenBank/DDBJ whole genome shotgun (WGS) entry which is preliminary data.</text>
</comment>
<dbReference type="Proteomes" id="UP000037904">
    <property type="component" value="Unassembled WGS sequence"/>
</dbReference>
<dbReference type="AlphaFoldDB" id="A0A0M9ET26"/>
<dbReference type="OrthoDB" id="5094133at2759"/>
<feature type="region of interest" description="Disordered" evidence="2">
    <location>
        <begin position="53"/>
        <end position="77"/>
    </location>
</feature>
<evidence type="ECO:0000256" key="1">
    <source>
        <dbReference type="SAM" id="Coils"/>
    </source>
</evidence>
<organism evidence="3 4">
    <name type="scientific">Fusarium langsethiae</name>
    <dbReference type="NCBI Taxonomy" id="179993"/>
    <lineage>
        <taxon>Eukaryota</taxon>
        <taxon>Fungi</taxon>
        <taxon>Dikarya</taxon>
        <taxon>Ascomycota</taxon>
        <taxon>Pezizomycotina</taxon>
        <taxon>Sordariomycetes</taxon>
        <taxon>Hypocreomycetidae</taxon>
        <taxon>Hypocreales</taxon>
        <taxon>Nectriaceae</taxon>
        <taxon>Fusarium</taxon>
    </lineage>
</organism>
<sequence>MSSSSDYSGAVKAQLRAKLDNEVAVFLQRLQSVGVDDEVDDFEIEDIGDEARRLQGLTGSGSSSYSKESGASKDKIPHQVYYTDDVSDQIQTHLEKKELAKKKRDKKAQIDRLEESMTELDVQRRSLLNGAEIKRLSHNVGDISTDIEMTKILEQYRVNGMKRCRLDAERQSLKDEIRELGKEKR</sequence>
<proteinExistence type="predicted"/>
<dbReference type="EMBL" id="JXCE01000233">
    <property type="protein sequence ID" value="KPA38926.1"/>
    <property type="molecule type" value="Genomic_DNA"/>
</dbReference>